<sequence>MKLGVCLLLMIATFPAHGQAQQDTENSWIVRHDSRAGSTLHYRAAENEDLVRFDCVGPSPAMPLMDMMRPFNRILSIRSDLARDWLSGREVFAMVMGTDGWRKVDVLAVQDRLVIGPKETERGLISMQQTGMLEVKIFGNTQTGVVEQDVEVASTGMAAPEKEQILGCRSHFKR</sequence>
<protein>
    <submittedName>
        <fullName evidence="1">Uncharacterized protein</fullName>
    </submittedName>
</protein>
<accession>A0A0F9UFP3</accession>
<dbReference type="EMBL" id="LAZR01000150">
    <property type="protein sequence ID" value="KKN86192.1"/>
    <property type="molecule type" value="Genomic_DNA"/>
</dbReference>
<proteinExistence type="predicted"/>
<comment type="caution">
    <text evidence="1">The sequence shown here is derived from an EMBL/GenBank/DDBJ whole genome shotgun (WGS) entry which is preliminary data.</text>
</comment>
<evidence type="ECO:0000313" key="1">
    <source>
        <dbReference type="EMBL" id="KKN86192.1"/>
    </source>
</evidence>
<name>A0A0F9UFP3_9ZZZZ</name>
<gene>
    <name evidence="1" type="ORF">LCGC14_0270610</name>
</gene>
<reference evidence="1" key="1">
    <citation type="journal article" date="2015" name="Nature">
        <title>Complex archaea that bridge the gap between prokaryotes and eukaryotes.</title>
        <authorList>
            <person name="Spang A."/>
            <person name="Saw J.H."/>
            <person name="Jorgensen S.L."/>
            <person name="Zaremba-Niedzwiedzka K."/>
            <person name="Martijn J."/>
            <person name="Lind A.E."/>
            <person name="van Eijk R."/>
            <person name="Schleper C."/>
            <person name="Guy L."/>
            <person name="Ettema T.J."/>
        </authorList>
    </citation>
    <scope>NUCLEOTIDE SEQUENCE</scope>
</reference>
<dbReference type="AlphaFoldDB" id="A0A0F9UFP3"/>
<organism evidence="1">
    <name type="scientific">marine sediment metagenome</name>
    <dbReference type="NCBI Taxonomy" id="412755"/>
    <lineage>
        <taxon>unclassified sequences</taxon>
        <taxon>metagenomes</taxon>
        <taxon>ecological metagenomes</taxon>
    </lineage>
</organism>